<evidence type="ECO:0000313" key="3">
    <source>
        <dbReference type="EMBL" id="MCL2894646.1"/>
    </source>
</evidence>
<dbReference type="InterPro" id="IPR007516">
    <property type="entry name" value="Co_F420_Hydgase/DH_bsu_N"/>
</dbReference>
<dbReference type="RefSeq" id="WP_249245767.1">
    <property type="nucleotide sequence ID" value="NZ_JAKPBZ010000114.1"/>
</dbReference>
<evidence type="ECO:0000259" key="1">
    <source>
        <dbReference type="Pfam" id="PF04422"/>
    </source>
</evidence>
<sequence length="406" mass="45386">MTDLLERRINKVINNGNCCGCGGCVHISKRIDMELNDQGYMRPCFSKLEEDKKNTFKQQIRNFERICPGVRIDTVNIDDSKSHPIFGTYVSVWSGWAVDKDIRHSGSSGGVLTALSGWLLASGKVKSVIGSQSSKSNPYLTVPEQASSVEQVITMAGSRYAPVSNVTKFDPTDSDCAFVGKPCEVYAANQLSNKINSEKYEKPILLSFFCAGTPSQIATNKLIDYLGVPLNEVKDLRYRGNGWPGDFTVTSFSKQIKKLSYDDSWGNYLGRELQWRCKLCVDGTGEHADISVGDFWKADEKGYPTFDDGDGNSVVIARTHRGHQLLQDALKYNIIHLESIDLDDVAKIQPLQVDRKITLLGRLIARILAFKSIPHYYGYNLFKVALLKPKKVIRSVIGTYVRTVFR</sequence>
<protein>
    <submittedName>
        <fullName evidence="3">Coenzyme F420 hydrogenase/dehydrogenase, beta subunit C-terminal domain</fullName>
    </submittedName>
</protein>
<dbReference type="EMBL" id="JAKPBZ010000114">
    <property type="protein sequence ID" value="MCL2894646.1"/>
    <property type="molecule type" value="Genomic_DNA"/>
</dbReference>
<evidence type="ECO:0000313" key="4">
    <source>
        <dbReference type="Proteomes" id="UP001203069"/>
    </source>
</evidence>
<name>A0ABT0MXS3_9GAMM</name>
<evidence type="ECO:0000259" key="2">
    <source>
        <dbReference type="Pfam" id="PF04432"/>
    </source>
</evidence>
<accession>A0ABT0MXS3</accession>
<reference evidence="3 4" key="1">
    <citation type="submission" date="2022-02" db="EMBL/GenBank/DDBJ databases">
        <title>Description of Brenneria tiliae sp. nov. isolated from symptomatic Tilia x moltkei and Tilia x europaea trees in the UK.</title>
        <authorList>
            <person name="Kile H."/>
        </authorList>
    </citation>
    <scope>NUCLEOTIDE SEQUENCE [LARGE SCALE GENOMIC DNA]</scope>
    <source>
        <strain evidence="3 4">MC1SB4.1</strain>
    </source>
</reference>
<dbReference type="InterPro" id="IPR045220">
    <property type="entry name" value="FRHB/FDHB/HCAR-like"/>
</dbReference>
<dbReference type="Pfam" id="PF04422">
    <property type="entry name" value="FrhB_FdhB_N"/>
    <property type="match status" value="1"/>
</dbReference>
<dbReference type="PANTHER" id="PTHR31332:SF0">
    <property type="entry name" value="7-HYDROXYMETHYL CHLOROPHYLL A REDUCTASE, CHLOROPLASTIC"/>
    <property type="match status" value="1"/>
</dbReference>
<dbReference type="InterPro" id="IPR007525">
    <property type="entry name" value="FrhB_FdhB_C"/>
</dbReference>
<proteinExistence type="predicted"/>
<keyword evidence="4" id="KW-1185">Reference proteome</keyword>
<comment type="caution">
    <text evidence="3">The sequence shown here is derived from an EMBL/GenBank/DDBJ whole genome shotgun (WGS) entry which is preliminary data.</text>
</comment>
<dbReference type="Pfam" id="PF04432">
    <property type="entry name" value="FrhB_FdhB_C"/>
    <property type="match status" value="1"/>
</dbReference>
<feature type="domain" description="Coenzyme F420 hydrogenase/dehydrogenase beta subunit C-terminal" evidence="2">
    <location>
        <begin position="176"/>
        <end position="341"/>
    </location>
</feature>
<organism evidence="3 4">
    <name type="scientific">Brenneria tiliae</name>
    <dbReference type="NCBI Taxonomy" id="2914984"/>
    <lineage>
        <taxon>Bacteria</taxon>
        <taxon>Pseudomonadati</taxon>
        <taxon>Pseudomonadota</taxon>
        <taxon>Gammaproteobacteria</taxon>
        <taxon>Enterobacterales</taxon>
        <taxon>Pectobacteriaceae</taxon>
        <taxon>Brenneria</taxon>
    </lineage>
</organism>
<gene>
    <name evidence="3" type="ORF">MFP26_18365</name>
</gene>
<dbReference type="PANTHER" id="PTHR31332">
    <property type="entry name" value="7-HYDROXYMETHYL CHLOROPHYLL A REDUCTASE, CHLOROPLASTIC"/>
    <property type="match status" value="1"/>
</dbReference>
<feature type="domain" description="Coenzyme F420 hydrogenase/dehydrogenase beta subunit N-terminal" evidence="1">
    <location>
        <begin position="92"/>
        <end position="166"/>
    </location>
</feature>
<dbReference type="Proteomes" id="UP001203069">
    <property type="component" value="Unassembled WGS sequence"/>
</dbReference>